<reference evidence="3" key="1">
    <citation type="journal article" date="2014" name="Int. J. Syst. Evol. Microbiol.">
        <title>Complete genome sequence of Corynebacterium casei LMG S-19264T (=DSM 44701T), isolated from a smear-ripened cheese.</title>
        <authorList>
            <consortium name="US DOE Joint Genome Institute (JGI-PGF)"/>
            <person name="Walter F."/>
            <person name="Albersmeier A."/>
            <person name="Kalinowski J."/>
            <person name="Ruckert C."/>
        </authorList>
    </citation>
    <scope>NUCLEOTIDE SEQUENCE</scope>
    <source>
        <strain evidence="3">CGMCC 1.15095</strain>
    </source>
</reference>
<proteinExistence type="predicted"/>
<comment type="caution">
    <text evidence="3">The sequence shown here is derived from an EMBL/GenBank/DDBJ whole genome shotgun (WGS) entry which is preliminary data.</text>
</comment>
<keyword evidence="2" id="KW-0732">Signal</keyword>
<evidence type="ECO:0000313" key="4">
    <source>
        <dbReference type="Proteomes" id="UP000608154"/>
    </source>
</evidence>
<protein>
    <submittedName>
        <fullName evidence="3">Uncharacterized protein</fullName>
    </submittedName>
</protein>
<name>A0A916X4E8_9SPHN</name>
<organism evidence="3 4">
    <name type="scientific">Novosphingobium endophyticum</name>
    <dbReference type="NCBI Taxonomy" id="1955250"/>
    <lineage>
        <taxon>Bacteria</taxon>
        <taxon>Pseudomonadati</taxon>
        <taxon>Pseudomonadota</taxon>
        <taxon>Alphaproteobacteria</taxon>
        <taxon>Sphingomonadales</taxon>
        <taxon>Sphingomonadaceae</taxon>
        <taxon>Novosphingobium</taxon>
    </lineage>
</organism>
<evidence type="ECO:0000313" key="3">
    <source>
        <dbReference type="EMBL" id="GGB91698.1"/>
    </source>
</evidence>
<gene>
    <name evidence="3" type="ORF">GCM10011494_07610</name>
</gene>
<dbReference type="EMBL" id="BMHK01000003">
    <property type="protein sequence ID" value="GGB91698.1"/>
    <property type="molecule type" value="Genomic_DNA"/>
</dbReference>
<accession>A0A916X4E8</accession>
<sequence>MGVHRFCLAMAALGALALTPAEARQPDRPITDNDPGVMDVAKTPTTDLNITREEIPAVLIAAVEKPYDLTGLDKCRPLTAAVEELDAILGPDFDLPQEARDRVSAGRVAKWVVSSFIPFRGLIRELSGANAQERAIQAAIQAGLARRGFLKGVGAVRRCGYPASPATPQAIDAYLVETGKPGKKEPVEKAEARGEEPAQERTSSGVPIVSQPVVQPVP</sequence>
<feature type="compositionally biased region" description="Low complexity" evidence="1">
    <location>
        <begin position="206"/>
        <end position="218"/>
    </location>
</feature>
<keyword evidence="4" id="KW-1185">Reference proteome</keyword>
<reference evidence="3" key="2">
    <citation type="submission" date="2020-09" db="EMBL/GenBank/DDBJ databases">
        <authorList>
            <person name="Sun Q."/>
            <person name="Zhou Y."/>
        </authorList>
    </citation>
    <scope>NUCLEOTIDE SEQUENCE</scope>
    <source>
        <strain evidence="3">CGMCC 1.15095</strain>
    </source>
</reference>
<feature type="signal peptide" evidence="2">
    <location>
        <begin position="1"/>
        <end position="23"/>
    </location>
</feature>
<dbReference type="AlphaFoldDB" id="A0A916X4E8"/>
<feature type="region of interest" description="Disordered" evidence="1">
    <location>
        <begin position="178"/>
        <end position="218"/>
    </location>
</feature>
<dbReference type="Proteomes" id="UP000608154">
    <property type="component" value="Unassembled WGS sequence"/>
</dbReference>
<evidence type="ECO:0000256" key="2">
    <source>
        <dbReference type="SAM" id="SignalP"/>
    </source>
</evidence>
<feature type="chain" id="PRO_5038139553" evidence="2">
    <location>
        <begin position="24"/>
        <end position="218"/>
    </location>
</feature>
<feature type="compositionally biased region" description="Basic and acidic residues" evidence="1">
    <location>
        <begin position="180"/>
        <end position="199"/>
    </location>
</feature>
<evidence type="ECO:0000256" key="1">
    <source>
        <dbReference type="SAM" id="MobiDB-lite"/>
    </source>
</evidence>